<dbReference type="Proteomes" id="UP001345219">
    <property type="component" value="Chromosome 5"/>
</dbReference>
<name>A0AAN7K9F2_9MYRT</name>
<proteinExistence type="predicted"/>
<feature type="transmembrane region" description="Helical" evidence="1">
    <location>
        <begin position="47"/>
        <end position="65"/>
    </location>
</feature>
<sequence>MKPYRESRVWSNGAMIVQGYGMGVCVDSLLLITIHYCSWVLRSLNFPWVQGVVFLILVMLVDGHPKMDFSLHRKMKGEIAIGVSRELLGPLMMMGLENTLFYTSLEIVLRFPVKWKTEKVENCLFSRKREN</sequence>
<reference evidence="2 3" key="1">
    <citation type="journal article" date="2023" name="Hortic Res">
        <title>Pangenome of water caltrop reveals structural variations and asymmetric subgenome divergence after allopolyploidization.</title>
        <authorList>
            <person name="Zhang X."/>
            <person name="Chen Y."/>
            <person name="Wang L."/>
            <person name="Yuan Y."/>
            <person name="Fang M."/>
            <person name="Shi L."/>
            <person name="Lu R."/>
            <person name="Comes H.P."/>
            <person name="Ma Y."/>
            <person name="Chen Y."/>
            <person name="Huang G."/>
            <person name="Zhou Y."/>
            <person name="Zheng Z."/>
            <person name="Qiu Y."/>
        </authorList>
    </citation>
    <scope>NUCLEOTIDE SEQUENCE [LARGE SCALE GENOMIC DNA]</scope>
    <source>
        <tissue evidence="2">Roots</tissue>
    </source>
</reference>
<comment type="caution">
    <text evidence="2">The sequence shown here is derived from an EMBL/GenBank/DDBJ whole genome shotgun (WGS) entry which is preliminary data.</text>
</comment>
<evidence type="ECO:0000256" key="1">
    <source>
        <dbReference type="SAM" id="Phobius"/>
    </source>
</evidence>
<keyword evidence="1" id="KW-0472">Membrane</keyword>
<dbReference type="EMBL" id="JAXIOK010000010">
    <property type="protein sequence ID" value="KAK4760313.1"/>
    <property type="molecule type" value="Genomic_DNA"/>
</dbReference>
<feature type="transmembrane region" description="Helical" evidence="1">
    <location>
        <begin position="20"/>
        <end position="41"/>
    </location>
</feature>
<keyword evidence="1" id="KW-0812">Transmembrane</keyword>
<evidence type="ECO:0000313" key="2">
    <source>
        <dbReference type="EMBL" id="KAK4760313.1"/>
    </source>
</evidence>
<evidence type="ECO:0000313" key="3">
    <source>
        <dbReference type="Proteomes" id="UP001345219"/>
    </source>
</evidence>
<accession>A0AAN7K9F2</accession>
<protein>
    <submittedName>
        <fullName evidence="2">Uncharacterized protein</fullName>
    </submittedName>
</protein>
<gene>
    <name evidence="2" type="ORF">SAY87_005206</name>
</gene>
<keyword evidence="3" id="KW-1185">Reference proteome</keyword>
<dbReference type="AlphaFoldDB" id="A0AAN7K9F2"/>
<keyword evidence="1" id="KW-1133">Transmembrane helix</keyword>
<organism evidence="2 3">
    <name type="scientific">Trapa incisa</name>
    <dbReference type="NCBI Taxonomy" id="236973"/>
    <lineage>
        <taxon>Eukaryota</taxon>
        <taxon>Viridiplantae</taxon>
        <taxon>Streptophyta</taxon>
        <taxon>Embryophyta</taxon>
        <taxon>Tracheophyta</taxon>
        <taxon>Spermatophyta</taxon>
        <taxon>Magnoliopsida</taxon>
        <taxon>eudicotyledons</taxon>
        <taxon>Gunneridae</taxon>
        <taxon>Pentapetalae</taxon>
        <taxon>rosids</taxon>
        <taxon>malvids</taxon>
        <taxon>Myrtales</taxon>
        <taxon>Lythraceae</taxon>
        <taxon>Trapa</taxon>
    </lineage>
</organism>